<accession>A0A328ZJT5</accession>
<feature type="compositionally biased region" description="Basic and acidic residues" evidence="1">
    <location>
        <begin position="255"/>
        <end position="269"/>
    </location>
</feature>
<dbReference type="Proteomes" id="UP000248856">
    <property type="component" value="Unassembled WGS sequence"/>
</dbReference>
<name>A0A328ZJT5_9BURK</name>
<keyword evidence="3" id="KW-1185">Reference proteome</keyword>
<feature type="compositionally biased region" description="Low complexity" evidence="1">
    <location>
        <begin position="311"/>
        <end position="331"/>
    </location>
</feature>
<dbReference type="AlphaFoldDB" id="A0A328ZJT5"/>
<evidence type="ECO:0000313" key="2">
    <source>
        <dbReference type="EMBL" id="RAR86149.1"/>
    </source>
</evidence>
<comment type="caution">
    <text evidence="2">The sequence shown here is derived from an EMBL/GenBank/DDBJ whole genome shotgun (WGS) entry which is preliminary data.</text>
</comment>
<dbReference type="EMBL" id="QLTA01000002">
    <property type="protein sequence ID" value="RAR86149.1"/>
    <property type="molecule type" value="Genomic_DNA"/>
</dbReference>
<feature type="region of interest" description="Disordered" evidence="1">
    <location>
        <begin position="253"/>
        <end position="334"/>
    </location>
</feature>
<protein>
    <submittedName>
        <fullName evidence="2">Uncharacterized protein</fullName>
    </submittedName>
</protein>
<evidence type="ECO:0000256" key="1">
    <source>
        <dbReference type="SAM" id="MobiDB-lite"/>
    </source>
</evidence>
<evidence type="ECO:0000313" key="3">
    <source>
        <dbReference type="Proteomes" id="UP000248856"/>
    </source>
</evidence>
<sequence>MSFHFPKIPFSNIKSAFGMRSKGDAPPAPPPTSPRSRPGMAQDHMPPRRTASAPAGSAQFTDRRGTTSGSRPGGSTHGAQARKPDFQAGSAPDTPAMKLLSKFQLNELDQMNDAQLQKVVDFLGAKDEGKTQAPLGRNWQRLRSAFNDQEVRKLLLKDTAQVVDFMLQPAQTSSAPDAPAMKLLSKFQLSEIDQMNDAQLQKVVDFLGAKNEGKTQAPLGQNWQRLRSAFNDQEVRKLLLKDTAQVVDFMLQPAQDDKQGADPKPDPQPDPRAGTGRKPEPDPGTGPRSGARPSAQPRPNASAGGFRQEAPRTTASAPKARPAPATPKPTSIVGMSRQAALQALKDRGMTGEKLQEMRNDVLDHIKNGNMASGTALSQKYKAVVTDDFSLSDVHKQYAKLFLLRSG</sequence>
<gene>
    <name evidence="2" type="ORF">AX018_1002110</name>
</gene>
<organism evidence="2 3">
    <name type="scientific">Paracidovorax anthurii</name>
    <dbReference type="NCBI Taxonomy" id="78229"/>
    <lineage>
        <taxon>Bacteria</taxon>
        <taxon>Pseudomonadati</taxon>
        <taxon>Pseudomonadota</taxon>
        <taxon>Betaproteobacteria</taxon>
        <taxon>Burkholderiales</taxon>
        <taxon>Comamonadaceae</taxon>
        <taxon>Paracidovorax</taxon>
    </lineage>
</organism>
<feature type="region of interest" description="Disordered" evidence="1">
    <location>
        <begin position="12"/>
        <end position="94"/>
    </location>
</feature>
<proteinExistence type="predicted"/>
<reference evidence="2 3" key="1">
    <citation type="submission" date="2018-06" db="EMBL/GenBank/DDBJ databases">
        <title>Genomic Encyclopedia of Archaeal and Bacterial Type Strains, Phase II (KMG-II): from individual species to whole genera.</title>
        <authorList>
            <person name="Goeker M."/>
        </authorList>
    </citation>
    <scope>NUCLEOTIDE SEQUENCE [LARGE SCALE GENOMIC DNA]</scope>
    <source>
        <strain evidence="2 3">CFPB 3232</strain>
    </source>
</reference>